<dbReference type="EMBL" id="JACGWN010000013">
    <property type="protein sequence ID" value="KAL0411499.1"/>
    <property type="molecule type" value="Genomic_DNA"/>
</dbReference>
<feature type="compositionally biased region" description="Basic and acidic residues" evidence="1">
    <location>
        <begin position="363"/>
        <end position="377"/>
    </location>
</feature>
<evidence type="ECO:0000313" key="2">
    <source>
        <dbReference type="EMBL" id="KAL0411499.1"/>
    </source>
</evidence>
<dbReference type="AlphaFoldDB" id="A0AAW2U3T9"/>
<dbReference type="PANTHER" id="PTHR33223">
    <property type="entry name" value="CCHC-TYPE DOMAIN-CONTAINING PROTEIN"/>
    <property type="match status" value="1"/>
</dbReference>
<evidence type="ECO:0008006" key="3">
    <source>
        <dbReference type="Google" id="ProtNLM"/>
    </source>
</evidence>
<comment type="caution">
    <text evidence="2">The sequence shown here is derived from an EMBL/GenBank/DDBJ whole genome shotgun (WGS) entry which is preliminary data.</text>
</comment>
<dbReference type="PANTHER" id="PTHR33223:SF10">
    <property type="entry name" value="AMINOTRANSFERASE-LIKE PLANT MOBILE DOMAIN-CONTAINING PROTEIN"/>
    <property type="match status" value="1"/>
</dbReference>
<reference evidence="2" key="2">
    <citation type="journal article" date="2024" name="Plant">
        <title>Genomic evolution and insights into agronomic trait innovations of Sesamum species.</title>
        <authorList>
            <person name="Miao H."/>
            <person name="Wang L."/>
            <person name="Qu L."/>
            <person name="Liu H."/>
            <person name="Sun Y."/>
            <person name="Le M."/>
            <person name="Wang Q."/>
            <person name="Wei S."/>
            <person name="Zheng Y."/>
            <person name="Lin W."/>
            <person name="Duan Y."/>
            <person name="Cao H."/>
            <person name="Xiong S."/>
            <person name="Wang X."/>
            <person name="Wei L."/>
            <person name="Li C."/>
            <person name="Ma Q."/>
            <person name="Ju M."/>
            <person name="Zhao R."/>
            <person name="Li G."/>
            <person name="Mu C."/>
            <person name="Tian Q."/>
            <person name="Mei H."/>
            <person name="Zhang T."/>
            <person name="Gao T."/>
            <person name="Zhang H."/>
        </authorList>
    </citation>
    <scope>NUCLEOTIDE SEQUENCE</scope>
    <source>
        <strain evidence="2">KEN1</strain>
    </source>
</reference>
<feature type="region of interest" description="Disordered" evidence="1">
    <location>
        <begin position="40"/>
        <end position="67"/>
    </location>
</feature>
<name>A0AAW2U3T9_9LAMI</name>
<evidence type="ECO:0000256" key="1">
    <source>
        <dbReference type="SAM" id="MobiDB-lite"/>
    </source>
</evidence>
<feature type="compositionally biased region" description="Basic and acidic residues" evidence="1">
    <location>
        <begin position="307"/>
        <end position="320"/>
    </location>
</feature>
<sequence length="480" mass="52711">MENLGNTVNKHKVPETSDSAQALQVITGIPLASTVAGSTPATLTQTTPLPWAIGPMADPPRRSTSSDTSVEEISPALLGAIQHIVSAVIREQVAALAPTRVATPSDVEAPEEEAEEVIPVPVPPTGRRLEAPPPVPQEVPPHWLARLECLQKGLQDVRCQIGGAPEDERQGIPFTEIVMVDELSVNCRTPAITEYDGTTDPLEHLAHLRTQLSCTGLRQKDNEPLKEYLQRFNTAALEVPSVTQEVKASAFSQGLLDGDFFKFLAKKSVSKFDALLVRAASVHSADGTYYPSPHGDRRKGLLARPRSWKEGPQRPQSDKFYHFHNDYDHTTEECRHLKNEIERLIQNGYLQEYVCWEKARGTDPYQKKETDRSKEAKVANPEASPKGGPKMGTNEKTNPNDPPRKGVIQMITGGPVGGDSHHARKAEIRRAHNETITEILDVETAEDAPIIQFGRAEHSGSKSAHNDALVITHLLANYKV</sequence>
<feature type="region of interest" description="Disordered" evidence="1">
    <location>
        <begin position="363"/>
        <end position="404"/>
    </location>
</feature>
<proteinExistence type="predicted"/>
<reference evidence="2" key="1">
    <citation type="submission" date="2020-06" db="EMBL/GenBank/DDBJ databases">
        <authorList>
            <person name="Li T."/>
            <person name="Hu X."/>
            <person name="Zhang T."/>
            <person name="Song X."/>
            <person name="Zhang H."/>
            <person name="Dai N."/>
            <person name="Sheng W."/>
            <person name="Hou X."/>
            <person name="Wei L."/>
        </authorList>
    </citation>
    <scope>NUCLEOTIDE SEQUENCE</scope>
    <source>
        <strain evidence="2">KEN1</strain>
        <tissue evidence="2">Leaf</tissue>
    </source>
</reference>
<feature type="compositionally biased region" description="Low complexity" evidence="1">
    <location>
        <begin position="40"/>
        <end position="50"/>
    </location>
</feature>
<organism evidence="2">
    <name type="scientific">Sesamum latifolium</name>
    <dbReference type="NCBI Taxonomy" id="2727402"/>
    <lineage>
        <taxon>Eukaryota</taxon>
        <taxon>Viridiplantae</taxon>
        <taxon>Streptophyta</taxon>
        <taxon>Embryophyta</taxon>
        <taxon>Tracheophyta</taxon>
        <taxon>Spermatophyta</taxon>
        <taxon>Magnoliopsida</taxon>
        <taxon>eudicotyledons</taxon>
        <taxon>Gunneridae</taxon>
        <taxon>Pentapetalae</taxon>
        <taxon>asterids</taxon>
        <taxon>lamiids</taxon>
        <taxon>Lamiales</taxon>
        <taxon>Pedaliaceae</taxon>
        <taxon>Sesamum</taxon>
    </lineage>
</organism>
<protein>
    <recommendedName>
        <fullName evidence="3">Retrotransposon gag domain-containing protein</fullName>
    </recommendedName>
</protein>
<accession>A0AAW2U3T9</accession>
<feature type="region of interest" description="Disordered" evidence="1">
    <location>
        <begin position="290"/>
        <end position="320"/>
    </location>
</feature>
<gene>
    <name evidence="2" type="ORF">Slati_3739600</name>
</gene>